<evidence type="ECO:0000256" key="3">
    <source>
        <dbReference type="ARBA" id="ARBA00010217"/>
    </source>
</evidence>
<evidence type="ECO:0000256" key="24">
    <source>
        <dbReference type="SAM" id="SignalP"/>
    </source>
</evidence>
<evidence type="ECO:0000256" key="7">
    <source>
        <dbReference type="ARBA" id="ARBA00022679"/>
    </source>
</evidence>
<comment type="function">
    <text evidence="20">Promotes hydrogen peroxide H(2)O(2) production and cell death.</text>
</comment>
<keyword evidence="18" id="KW-0325">Glycoprotein</keyword>
<keyword evidence="10" id="KW-0430">Lectin</keyword>
<dbReference type="AlphaFoldDB" id="A0A5P1FBR6"/>
<evidence type="ECO:0000256" key="13">
    <source>
        <dbReference type="ARBA" id="ARBA00022821"/>
    </source>
</evidence>
<evidence type="ECO:0000256" key="22">
    <source>
        <dbReference type="PROSITE-ProRule" id="PRU10141"/>
    </source>
</evidence>
<evidence type="ECO:0000256" key="20">
    <source>
        <dbReference type="ARBA" id="ARBA00058818"/>
    </source>
</evidence>
<evidence type="ECO:0000256" key="17">
    <source>
        <dbReference type="ARBA" id="ARBA00023170"/>
    </source>
</evidence>
<feature type="chain" id="PRO_5024345823" description="non-specific serine/threonine protein kinase" evidence="24">
    <location>
        <begin position="24"/>
        <end position="676"/>
    </location>
</feature>
<keyword evidence="27" id="KW-1185">Reference proteome</keyword>
<protein>
    <recommendedName>
        <fullName evidence="4">non-specific serine/threonine protein kinase</fullName>
        <ecNumber evidence="4">2.7.11.1</ecNumber>
    </recommendedName>
</protein>
<evidence type="ECO:0000259" key="25">
    <source>
        <dbReference type="PROSITE" id="PS50011"/>
    </source>
</evidence>
<dbReference type="SUPFAM" id="SSF49899">
    <property type="entry name" value="Concanavalin A-like lectins/glucanases"/>
    <property type="match status" value="1"/>
</dbReference>
<accession>A0A5P1FBR6</accession>
<comment type="subunit">
    <text evidence="21">Interacts with ABCG40.</text>
</comment>
<proteinExistence type="inferred from homology"/>
<keyword evidence="5" id="KW-1003">Cell membrane</keyword>
<dbReference type="CDD" id="cd06899">
    <property type="entry name" value="lectin_legume_LecRK_Arcelin_ConA"/>
    <property type="match status" value="1"/>
</dbReference>
<dbReference type="PROSITE" id="PS00307">
    <property type="entry name" value="LECTIN_LEGUME_BETA"/>
    <property type="match status" value="1"/>
</dbReference>
<dbReference type="PROSITE" id="PS00108">
    <property type="entry name" value="PROTEIN_KINASE_ST"/>
    <property type="match status" value="1"/>
</dbReference>
<dbReference type="GO" id="GO:0005886">
    <property type="term" value="C:plasma membrane"/>
    <property type="evidence" value="ECO:0007669"/>
    <property type="project" value="UniProtKB-SubCell"/>
</dbReference>
<reference evidence="27" key="1">
    <citation type="journal article" date="2017" name="Nat. Commun.">
        <title>The asparagus genome sheds light on the origin and evolution of a young Y chromosome.</title>
        <authorList>
            <person name="Harkess A."/>
            <person name="Zhou J."/>
            <person name="Xu C."/>
            <person name="Bowers J.E."/>
            <person name="Van der Hulst R."/>
            <person name="Ayyampalayam S."/>
            <person name="Mercati F."/>
            <person name="Riccardi P."/>
            <person name="McKain M.R."/>
            <person name="Kakrana A."/>
            <person name="Tang H."/>
            <person name="Ray J."/>
            <person name="Groenendijk J."/>
            <person name="Arikit S."/>
            <person name="Mathioni S.M."/>
            <person name="Nakano M."/>
            <person name="Shan H."/>
            <person name="Telgmann-Rauber A."/>
            <person name="Kanno A."/>
            <person name="Yue Z."/>
            <person name="Chen H."/>
            <person name="Li W."/>
            <person name="Chen Y."/>
            <person name="Xu X."/>
            <person name="Zhang Y."/>
            <person name="Luo S."/>
            <person name="Chen H."/>
            <person name="Gao J."/>
            <person name="Mao Z."/>
            <person name="Pires J.C."/>
            <person name="Luo M."/>
            <person name="Kudrna D."/>
            <person name="Wing R.A."/>
            <person name="Meyers B.C."/>
            <person name="Yi K."/>
            <person name="Kong H."/>
            <person name="Lavrijsen P."/>
            <person name="Sunseri F."/>
            <person name="Falavigna A."/>
            <person name="Ye Y."/>
            <person name="Leebens-Mack J.H."/>
            <person name="Chen G."/>
        </authorList>
    </citation>
    <scope>NUCLEOTIDE SEQUENCE [LARGE SCALE GENOMIC DNA]</scope>
    <source>
        <strain evidence="27">cv. DH0086</strain>
    </source>
</reference>
<evidence type="ECO:0000256" key="11">
    <source>
        <dbReference type="ARBA" id="ARBA00022741"/>
    </source>
</evidence>
<evidence type="ECO:0000313" key="26">
    <source>
        <dbReference type="EMBL" id="ONK74857.1"/>
    </source>
</evidence>
<dbReference type="CDD" id="cd14066">
    <property type="entry name" value="STKc_IRAK"/>
    <property type="match status" value="1"/>
</dbReference>
<dbReference type="SUPFAM" id="SSF56112">
    <property type="entry name" value="Protein kinase-like (PK-like)"/>
    <property type="match status" value="1"/>
</dbReference>
<evidence type="ECO:0000256" key="10">
    <source>
        <dbReference type="ARBA" id="ARBA00022734"/>
    </source>
</evidence>
<dbReference type="PROSITE" id="PS00107">
    <property type="entry name" value="PROTEIN_KINASE_ATP"/>
    <property type="match status" value="1"/>
</dbReference>
<dbReference type="InterPro" id="IPR013320">
    <property type="entry name" value="ConA-like_dom_sf"/>
</dbReference>
<dbReference type="InterPro" id="IPR011009">
    <property type="entry name" value="Kinase-like_dom_sf"/>
</dbReference>
<evidence type="ECO:0000313" key="27">
    <source>
        <dbReference type="Proteomes" id="UP000243459"/>
    </source>
</evidence>
<evidence type="ECO:0000256" key="5">
    <source>
        <dbReference type="ARBA" id="ARBA00022475"/>
    </source>
</evidence>
<evidence type="ECO:0000256" key="1">
    <source>
        <dbReference type="ARBA" id="ARBA00004251"/>
    </source>
</evidence>
<evidence type="ECO:0000256" key="8">
    <source>
        <dbReference type="ARBA" id="ARBA00022692"/>
    </source>
</evidence>
<dbReference type="InterPro" id="IPR017441">
    <property type="entry name" value="Protein_kinase_ATP_BS"/>
</dbReference>
<feature type="signal peptide" evidence="24">
    <location>
        <begin position="1"/>
        <end position="23"/>
    </location>
</feature>
<dbReference type="Pfam" id="PF00139">
    <property type="entry name" value="Lectin_legB"/>
    <property type="match status" value="1"/>
</dbReference>
<dbReference type="EC" id="2.7.11.1" evidence="4"/>
<feature type="domain" description="Protein kinase" evidence="25">
    <location>
        <begin position="333"/>
        <end position="611"/>
    </location>
</feature>
<feature type="transmembrane region" description="Helical" evidence="23">
    <location>
        <begin position="267"/>
        <end position="288"/>
    </location>
</feature>
<dbReference type="InterPro" id="IPR019825">
    <property type="entry name" value="Lectin_legB_Mn/Ca_BS"/>
</dbReference>
<sequence length="676" mass="75488">MAPQNPDPLFFFILLLPFTSSLSFNFSSFSQNTLNSIEFQGDAFLNQVIQLTKNELGVNITQSTGRVLYREPLLLWDSNTGVVTDFTTHFSFIINAFDNPIYGDGLTFFLAPYPSLLPSNSSGGNLGLFSENSSYQANNSFVAVEFDTFQNEWDASTDHVGIDVNSIKSVAAIKWSTSMKDGRIGNAWISYKASSKNLSVFLTYENSPAFRGNWSLSTVVDLREKLPDKVAIGFSASTGHATEIHNLLSWEFDSNLAVKKKKKIGKVMGVVVSIGVTMFALGLVWFILRRRKPRKQAQNEEFEYDASLDNEFEKGRGPKRFSFTQLVEATKNFAKELKLGEGGFGEVYKGVLNDSKLEVAIKRVSAGSKQGKKEYMAEVKIISQLRHRNLVQLIGWCHGQGEFLLVYEFMPNGSLDSHIYNKNHFLAWPLRYKIVLGLASSLLYLHEEWEQCVVHRDIKPSNVMLDSMFNAKLGDFGLARLVNHEIGSQTTVLAGTMGYLAPEIVTTGRASKESDVYSFGVVALEIACGRRPVDPKESLGKVKLVEYVWDLYGKRMMLEAADTRLKMDFEEKEMERLMIVGLWCAHPDHNLRPSIRQAINVLKFEAPLPELPSKMPVPVFYAPPIDITKFGFMSSTGVLSSLDSVSTGYTSNSSRLTMSSNSSSSACLLKSHKTEL</sequence>
<dbReference type="Pfam" id="PF00069">
    <property type="entry name" value="Pkinase"/>
    <property type="match status" value="1"/>
</dbReference>
<dbReference type="GO" id="GO:0009626">
    <property type="term" value="P:plant-type hypersensitive response"/>
    <property type="evidence" value="ECO:0007669"/>
    <property type="project" value="UniProtKB-ARBA"/>
</dbReference>
<keyword evidence="6" id="KW-0723">Serine/threonine-protein kinase</keyword>
<keyword evidence="13" id="KW-0611">Plant defense</keyword>
<evidence type="ECO:0000256" key="9">
    <source>
        <dbReference type="ARBA" id="ARBA00022729"/>
    </source>
</evidence>
<comment type="similarity">
    <text evidence="2">In the N-terminal section; belongs to the leguminous lectin family.</text>
</comment>
<dbReference type="Gene3D" id="3.30.200.20">
    <property type="entry name" value="Phosphorylase Kinase, domain 1"/>
    <property type="match status" value="1"/>
</dbReference>
<evidence type="ECO:0000256" key="18">
    <source>
        <dbReference type="ARBA" id="ARBA00023180"/>
    </source>
</evidence>
<evidence type="ECO:0000256" key="12">
    <source>
        <dbReference type="ARBA" id="ARBA00022777"/>
    </source>
</evidence>
<dbReference type="InterPro" id="IPR000719">
    <property type="entry name" value="Prot_kinase_dom"/>
</dbReference>
<keyword evidence="16 23" id="KW-0472">Membrane</keyword>
<keyword evidence="17" id="KW-0675">Receptor</keyword>
<keyword evidence="8 23" id="KW-0812">Transmembrane</keyword>
<dbReference type="InterPro" id="IPR000985">
    <property type="entry name" value="Lectin_LegA_CS"/>
</dbReference>
<keyword evidence="12" id="KW-0418">Kinase</keyword>
<dbReference type="Gramene" id="ONK74857">
    <property type="protein sequence ID" value="ONK74857"/>
    <property type="gene ID" value="A4U43_C03F10840"/>
</dbReference>
<dbReference type="GO" id="GO:0004674">
    <property type="term" value="F:protein serine/threonine kinase activity"/>
    <property type="evidence" value="ECO:0007669"/>
    <property type="project" value="UniProtKB-KW"/>
</dbReference>
<comment type="similarity">
    <text evidence="3">In the C-terminal section; belongs to the protein kinase superfamily. Ser/Thr protein kinase family.</text>
</comment>
<dbReference type="GO" id="GO:0002229">
    <property type="term" value="P:defense response to oomycetes"/>
    <property type="evidence" value="ECO:0007669"/>
    <property type="project" value="UniProtKB-ARBA"/>
</dbReference>
<dbReference type="FunFam" id="1.10.510.10:FF:000240">
    <property type="entry name" value="Lectin-domain containing receptor kinase A4.3"/>
    <property type="match status" value="1"/>
</dbReference>
<dbReference type="EMBL" id="CM007383">
    <property type="protein sequence ID" value="ONK74857.1"/>
    <property type="molecule type" value="Genomic_DNA"/>
</dbReference>
<dbReference type="FunFam" id="3.30.200.20:FF:000168">
    <property type="entry name" value="L-type lectin-domain containing receptor kinase IX.1"/>
    <property type="match status" value="1"/>
</dbReference>
<dbReference type="InterPro" id="IPR001220">
    <property type="entry name" value="Legume_lectin_dom"/>
</dbReference>
<gene>
    <name evidence="26" type="ORF">A4U43_C03F10840</name>
</gene>
<dbReference type="Gene3D" id="2.60.120.200">
    <property type="match status" value="1"/>
</dbReference>
<evidence type="ECO:0000256" key="4">
    <source>
        <dbReference type="ARBA" id="ARBA00012513"/>
    </source>
</evidence>
<dbReference type="InterPro" id="IPR008271">
    <property type="entry name" value="Ser/Thr_kinase_AS"/>
</dbReference>
<dbReference type="Proteomes" id="UP000243459">
    <property type="component" value="Chromosome 3"/>
</dbReference>
<keyword evidence="11 22" id="KW-0547">Nucleotide-binding</keyword>
<keyword evidence="9 24" id="KW-0732">Signal</keyword>
<dbReference type="OMA" id="TYYGDGI"/>
<evidence type="ECO:0000256" key="14">
    <source>
        <dbReference type="ARBA" id="ARBA00022840"/>
    </source>
</evidence>
<dbReference type="GO" id="GO:0005524">
    <property type="term" value="F:ATP binding"/>
    <property type="evidence" value="ECO:0007669"/>
    <property type="project" value="UniProtKB-UniRule"/>
</dbReference>
<keyword evidence="14 22" id="KW-0067">ATP-binding</keyword>
<dbReference type="OrthoDB" id="2014828at2759"/>
<evidence type="ECO:0000256" key="6">
    <source>
        <dbReference type="ARBA" id="ARBA00022527"/>
    </source>
</evidence>
<name>A0A5P1FBR6_ASPOF</name>
<comment type="subcellular location">
    <subcellularLocation>
        <location evidence="1">Cell membrane</location>
        <topology evidence="1">Single-pass type I membrane protein</topology>
    </subcellularLocation>
</comment>
<keyword evidence="7" id="KW-0808">Transferase</keyword>
<dbReference type="FunFam" id="2.60.120.200:FF:000103">
    <property type="entry name" value="L-type lectin-domain containing receptor kinase IX.1"/>
    <property type="match status" value="1"/>
</dbReference>
<dbReference type="Gene3D" id="1.10.510.10">
    <property type="entry name" value="Transferase(Phosphotransferase) domain 1"/>
    <property type="match status" value="1"/>
</dbReference>
<dbReference type="InterPro" id="IPR050528">
    <property type="entry name" value="L-type_Lectin-RKs"/>
</dbReference>
<feature type="binding site" evidence="22">
    <location>
        <position position="362"/>
    </location>
    <ligand>
        <name>ATP</name>
        <dbReference type="ChEBI" id="CHEBI:30616"/>
    </ligand>
</feature>
<evidence type="ECO:0000256" key="19">
    <source>
        <dbReference type="ARBA" id="ARBA00058054"/>
    </source>
</evidence>
<evidence type="ECO:0000256" key="2">
    <source>
        <dbReference type="ARBA" id="ARBA00008536"/>
    </source>
</evidence>
<dbReference type="PROSITE" id="PS50011">
    <property type="entry name" value="PROTEIN_KINASE_DOM"/>
    <property type="match status" value="1"/>
</dbReference>
<dbReference type="PANTHER" id="PTHR27007">
    <property type="match status" value="1"/>
</dbReference>
<evidence type="ECO:0000256" key="16">
    <source>
        <dbReference type="ARBA" id="ARBA00023136"/>
    </source>
</evidence>
<evidence type="ECO:0000256" key="15">
    <source>
        <dbReference type="ARBA" id="ARBA00022989"/>
    </source>
</evidence>
<comment type="function">
    <text evidence="19">Involved in resistance response to the pathogenic oomycetes Phytophthora infestans and Phytophthora capsici.</text>
</comment>
<dbReference type="GO" id="GO:0030246">
    <property type="term" value="F:carbohydrate binding"/>
    <property type="evidence" value="ECO:0007669"/>
    <property type="project" value="UniProtKB-KW"/>
</dbReference>
<dbReference type="SMART" id="SM00220">
    <property type="entry name" value="S_TKc"/>
    <property type="match status" value="1"/>
</dbReference>
<dbReference type="PROSITE" id="PS00308">
    <property type="entry name" value="LECTIN_LEGUME_ALPHA"/>
    <property type="match status" value="1"/>
</dbReference>
<evidence type="ECO:0000256" key="23">
    <source>
        <dbReference type="SAM" id="Phobius"/>
    </source>
</evidence>
<keyword evidence="15 23" id="KW-1133">Transmembrane helix</keyword>
<organism evidence="26 27">
    <name type="scientific">Asparagus officinalis</name>
    <name type="common">Garden asparagus</name>
    <dbReference type="NCBI Taxonomy" id="4686"/>
    <lineage>
        <taxon>Eukaryota</taxon>
        <taxon>Viridiplantae</taxon>
        <taxon>Streptophyta</taxon>
        <taxon>Embryophyta</taxon>
        <taxon>Tracheophyta</taxon>
        <taxon>Spermatophyta</taxon>
        <taxon>Magnoliopsida</taxon>
        <taxon>Liliopsida</taxon>
        <taxon>Asparagales</taxon>
        <taxon>Asparagaceae</taxon>
        <taxon>Asparagoideae</taxon>
        <taxon>Asparagus</taxon>
    </lineage>
</organism>
<evidence type="ECO:0000256" key="21">
    <source>
        <dbReference type="ARBA" id="ARBA00063357"/>
    </source>
</evidence>